<protein>
    <recommendedName>
        <fullName evidence="3">Thioredoxin-like fold domain-containing protein</fullName>
    </recommendedName>
</protein>
<keyword evidence="5" id="KW-1185">Reference proteome</keyword>
<dbReference type="CDD" id="cd02972">
    <property type="entry name" value="DsbA_family"/>
    <property type="match status" value="1"/>
</dbReference>
<evidence type="ECO:0000313" key="5">
    <source>
        <dbReference type="Proteomes" id="UP000296352"/>
    </source>
</evidence>
<reference evidence="4 5" key="1">
    <citation type="submission" date="2019-04" db="EMBL/GenBank/DDBJ databases">
        <title>Corynebacterium endometrii sp. nov., isolated from the uterus of a cow with endometritis.</title>
        <authorList>
            <person name="Ballas P."/>
            <person name="Ruckert C."/>
            <person name="Wagener K."/>
            <person name="Drillich M."/>
            <person name="Kaempfer P."/>
            <person name="Busse H.-J."/>
            <person name="Ehling-Schulz M."/>
        </authorList>
    </citation>
    <scope>NUCLEOTIDE SEQUENCE [LARGE SCALE GENOMIC DNA]</scope>
    <source>
        <strain evidence="4 5">LMM-1653</strain>
    </source>
</reference>
<dbReference type="RefSeq" id="WP_246014260.1">
    <property type="nucleotide sequence ID" value="NZ_CP039247.1"/>
</dbReference>
<evidence type="ECO:0000256" key="2">
    <source>
        <dbReference type="SAM" id="Phobius"/>
    </source>
</evidence>
<keyword evidence="2" id="KW-0472">Membrane</keyword>
<keyword evidence="2" id="KW-0812">Transmembrane</keyword>
<evidence type="ECO:0000313" key="4">
    <source>
        <dbReference type="EMBL" id="QCB29123.1"/>
    </source>
</evidence>
<evidence type="ECO:0000259" key="3">
    <source>
        <dbReference type="Pfam" id="PF13462"/>
    </source>
</evidence>
<dbReference type="InterPro" id="IPR012336">
    <property type="entry name" value="Thioredoxin-like_fold"/>
</dbReference>
<dbReference type="KEGG" id="cee:CENDO_09300"/>
<dbReference type="Proteomes" id="UP000296352">
    <property type="component" value="Chromosome"/>
</dbReference>
<name>A0A4P7QHJ4_9CORY</name>
<keyword evidence="2" id="KW-1133">Transmembrane helix</keyword>
<feature type="domain" description="Thioredoxin-like fold" evidence="3">
    <location>
        <begin position="76"/>
        <end position="231"/>
    </location>
</feature>
<dbReference type="InterPro" id="IPR036249">
    <property type="entry name" value="Thioredoxin-like_sf"/>
</dbReference>
<dbReference type="Gene3D" id="3.40.30.10">
    <property type="entry name" value="Glutaredoxin"/>
    <property type="match status" value="1"/>
</dbReference>
<proteinExistence type="predicted"/>
<evidence type="ECO:0000256" key="1">
    <source>
        <dbReference type="SAM" id="MobiDB-lite"/>
    </source>
</evidence>
<gene>
    <name evidence="4" type="ORF">CENDO_09300</name>
</gene>
<sequence>MSNKVTNPNAKSNSGFLWGMVVLLVIVAAVIGYIVISNQGAKTSYLSDRETEEFNATVTYKDNVVTLAAAEPAADAKEVELYEDFSCPHCAELAVATDAQMKQEIEAGNLIVNIRPLNFLDQGNTEGHSTLAVATTTKLAESGDASAYWNLRKVLLEDQQKIARKWSIEDFANAAGELGAEGAAVDSMKAATAEDGASTGQANFDDLENKTGEVSSPRVLVDGKDVEGSIDQWIDTVLEA</sequence>
<dbReference type="AlphaFoldDB" id="A0A4P7QHJ4"/>
<feature type="region of interest" description="Disordered" evidence="1">
    <location>
        <begin position="194"/>
        <end position="213"/>
    </location>
</feature>
<dbReference type="Pfam" id="PF13462">
    <property type="entry name" value="Thioredoxin_4"/>
    <property type="match status" value="1"/>
</dbReference>
<accession>A0A4P7QHJ4</accession>
<organism evidence="4 5">
    <name type="scientific">Corynebacterium endometrii</name>
    <dbReference type="NCBI Taxonomy" id="2488819"/>
    <lineage>
        <taxon>Bacteria</taxon>
        <taxon>Bacillati</taxon>
        <taxon>Actinomycetota</taxon>
        <taxon>Actinomycetes</taxon>
        <taxon>Mycobacteriales</taxon>
        <taxon>Corynebacteriaceae</taxon>
        <taxon>Corynebacterium</taxon>
    </lineage>
</organism>
<feature type="transmembrane region" description="Helical" evidence="2">
    <location>
        <begin position="16"/>
        <end position="36"/>
    </location>
</feature>
<dbReference type="SUPFAM" id="SSF52833">
    <property type="entry name" value="Thioredoxin-like"/>
    <property type="match status" value="1"/>
</dbReference>
<dbReference type="EMBL" id="CP039247">
    <property type="protein sequence ID" value="QCB29123.1"/>
    <property type="molecule type" value="Genomic_DNA"/>
</dbReference>